<evidence type="ECO:0000256" key="3">
    <source>
        <dbReference type="ARBA" id="ARBA00022857"/>
    </source>
</evidence>
<dbReference type="Pfam" id="PF01958">
    <property type="entry name" value="Asp_DH_C"/>
    <property type="match status" value="1"/>
</dbReference>
<comment type="miscellaneous">
    <text evidence="6">The iminoaspartate product is unstable in aqueous solution and can decompose to oxaloacetate and ammonia.</text>
</comment>
<dbReference type="GO" id="GO:0009435">
    <property type="term" value="P:NAD+ biosynthetic process"/>
    <property type="evidence" value="ECO:0007669"/>
    <property type="project" value="UniProtKB-UniRule"/>
</dbReference>
<comment type="function">
    <text evidence="6">Specifically catalyzes the NAD or NADP-dependent dehydrogenation of L-aspartate to iminoaspartate.</text>
</comment>
<comment type="catalytic activity">
    <reaction evidence="6">
        <text>L-aspartate + NADP(+) + H2O = oxaloacetate + NH4(+) + NADPH + H(+)</text>
        <dbReference type="Rhea" id="RHEA:11784"/>
        <dbReference type="ChEBI" id="CHEBI:15377"/>
        <dbReference type="ChEBI" id="CHEBI:15378"/>
        <dbReference type="ChEBI" id="CHEBI:16452"/>
        <dbReference type="ChEBI" id="CHEBI:28938"/>
        <dbReference type="ChEBI" id="CHEBI:29991"/>
        <dbReference type="ChEBI" id="CHEBI:57783"/>
        <dbReference type="ChEBI" id="CHEBI:58349"/>
        <dbReference type="EC" id="1.4.1.21"/>
    </reaction>
</comment>
<evidence type="ECO:0000256" key="6">
    <source>
        <dbReference type="HAMAP-Rule" id="MF_01265"/>
    </source>
</evidence>
<evidence type="ECO:0000256" key="4">
    <source>
        <dbReference type="ARBA" id="ARBA00023002"/>
    </source>
</evidence>
<dbReference type="HAMAP" id="MF_01265">
    <property type="entry name" value="NadX"/>
    <property type="match status" value="1"/>
</dbReference>
<comment type="catalytic activity">
    <reaction evidence="6">
        <text>L-aspartate + NAD(+) + H2O = oxaloacetate + NH4(+) + NADH + H(+)</text>
        <dbReference type="Rhea" id="RHEA:11788"/>
        <dbReference type="ChEBI" id="CHEBI:15377"/>
        <dbReference type="ChEBI" id="CHEBI:15378"/>
        <dbReference type="ChEBI" id="CHEBI:16452"/>
        <dbReference type="ChEBI" id="CHEBI:28938"/>
        <dbReference type="ChEBI" id="CHEBI:29991"/>
        <dbReference type="ChEBI" id="CHEBI:57540"/>
        <dbReference type="ChEBI" id="CHEBI:57945"/>
        <dbReference type="EC" id="1.4.1.21"/>
    </reaction>
</comment>
<dbReference type="GO" id="GO:0016639">
    <property type="term" value="F:oxidoreductase activity, acting on the CH-NH2 group of donors, NAD or NADP as acceptor"/>
    <property type="evidence" value="ECO:0007669"/>
    <property type="project" value="UniProtKB-UniRule"/>
</dbReference>
<dbReference type="EC" id="1.4.1.21" evidence="6"/>
<dbReference type="InterPro" id="IPR002811">
    <property type="entry name" value="Asp_DH"/>
</dbReference>
<dbReference type="GO" id="GO:0033735">
    <property type="term" value="F:aspartate dehydrogenase [NAD(P)+] activity"/>
    <property type="evidence" value="ECO:0007669"/>
    <property type="project" value="UniProtKB-EC"/>
</dbReference>
<dbReference type="PANTHER" id="PTHR31873">
    <property type="entry name" value="L-ASPARTATE DEHYDROGENASE-RELATED"/>
    <property type="match status" value="1"/>
</dbReference>
<dbReference type="InterPro" id="IPR011182">
    <property type="entry name" value="L-Asp_DH"/>
</dbReference>
<dbReference type="EMBL" id="JXQQ01000010">
    <property type="protein sequence ID" value="KIQ35416.1"/>
    <property type="molecule type" value="Genomic_DNA"/>
</dbReference>
<dbReference type="OrthoDB" id="7056904at2"/>
<dbReference type="Gene3D" id="3.40.50.720">
    <property type="entry name" value="NAD(P)-binding Rossmann-like Domain"/>
    <property type="match status" value="1"/>
</dbReference>
<dbReference type="SUPFAM" id="SSF55347">
    <property type="entry name" value="Glyceraldehyde-3-phosphate dehydrogenase-like, C-terminal domain"/>
    <property type="match status" value="1"/>
</dbReference>
<dbReference type="PIRSF" id="PIRSF005227">
    <property type="entry name" value="Asp_dh_NAD_syn"/>
    <property type="match status" value="1"/>
</dbReference>
<feature type="binding site" evidence="6">
    <location>
        <position position="126"/>
    </location>
    <ligand>
        <name>NAD(+)</name>
        <dbReference type="ChEBI" id="CHEBI:57540"/>
    </ligand>
</feature>
<dbReference type="GO" id="GO:0050661">
    <property type="term" value="F:NADP binding"/>
    <property type="evidence" value="ECO:0007669"/>
    <property type="project" value="UniProtKB-UniRule"/>
</dbReference>
<dbReference type="NCBIfam" id="NF009828">
    <property type="entry name" value="PRK13303.1-3"/>
    <property type="match status" value="1"/>
</dbReference>
<dbReference type="InterPro" id="IPR005106">
    <property type="entry name" value="Asp/hSer_DH_NAD-bd"/>
</dbReference>
<keyword evidence="5 6" id="KW-0520">NAD</keyword>
<dbReference type="GO" id="GO:0051287">
    <property type="term" value="F:NAD binding"/>
    <property type="evidence" value="ECO:0007669"/>
    <property type="project" value="UniProtKB-UniRule"/>
</dbReference>
<evidence type="ECO:0000313" key="9">
    <source>
        <dbReference type="EMBL" id="KIQ35416.1"/>
    </source>
</evidence>
<dbReference type="SUPFAM" id="SSF51735">
    <property type="entry name" value="NAD(P)-binding Rossmann-fold domains"/>
    <property type="match status" value="1"/>
</dbReference>
<keyword evidence="2 6" id="KW-0662">Pyridine nucleotide biosynthesis</keyword>
<evidence type="ECO:0000259" key="7">
    <source>
        <dbReference type="Pfam" id="PF01958"/>
    </source>
</evidence>
<feature type="active site" evidence="6">
    <location>
        <position position="222"/>
    </location>
</feature>
<sequence>MKQARRTLRRIALIGFGALGQVIAGELQAGHLPGVEFLGALVTGTVPHPGLRSSWSRLEDLLAAGPDLVVEVAGQTALESHAPGCLQAGCDVVAASVGALMDASLRARLWDCARQGESRLLIPSGALGGLDYLRAARRLGPVHVNYRGCKPVAAWRGTAAESMIDLSTISKSTVFFRGGAEEAAARFPQNANVVAALALAVGDPSAVTVELVADPGARTNRHELTAQGVAGTIRLSVENSPLPTNPKSSRVTAFSILDAVASHWGEP</sequence>
<evidence type="ECO:0000256" key="5">
    <source>
        <dbReference type="ARBA" id="ARBA00023027"/>
    </source>
</evidence>
<protein>
    <recommendedName>
        <fullName evidence="6">L-aspartate dehydrogenase</fullName>
        <ecNumber evidence="6">1.4.1.21</ecNumber>
    </recommendedName>
</protein>
<evidence type="ECO:0000256" key="2">
    <source>
        <dbReference type="ARBA" id="ARBA00022642"/>
    </source>
</evidence>
<organism evidence="9 10">
    <name type="scientific">Variovorax paradoxus</name>
    <dbReference type="NCBI Taxonomy" id="34073"/>
    <lineage>
        <taxon>Bacteria</taxon>
        <taxon>Pseudomonadati</taxon>
        <taxon>Pseudomonadota</taxon>
        <taxon>Betaproteobacteria</taxon>
        <taxon>Burkholderiales</taxon>
        <taxon>Comamonadaceae</taxon>
        <taxon>Variovorax</taxon>
    </lineage>
</organism>
<keyword evidence="3 6" id="KW-0521">NADP</keyword>
<proteinExistence type="inferred from homology"/>
<comment type="caution">
    <text evidence="9">The sequence shown here is derived from an EMBL/GenBank/DDBJ whole genome shotgun (WGS) entry which is preliminary data.</text>
</comment>
<comment type="similarity">
    <text evidence="1 6">Belongs to the L-aspartate dehydrogenase family.</text>
</comment>
<evidence type="ECO:0000259" key="8">
    <source>
        <dbReference type="Pfam" id="PF03447"/>
    </source>
</evidence>
<gene>
    <name evidence="6" type="primary">nadX</name>
    <name evidence="9" type="ORF">RT97_06115</name>
</gene>
<evidence type="ECO:0000313" key="10">
    <source>
        <dbReference type="Proteomes" id="UP000032067"/>
    </source>
</evidence>
<dbReference type="Pfam" id="PF03447">
    <property type="entry name" value="NAD_binding_3"/>
    <property type="match status" value="1"/>
</dbReference>
<dbReference type="Proteomes" id="UP000032067">
    <property type="component" value="Unassembled WGS sequence"/>
</dbReference>
<comment type="pathway">
    <text evidence="6">Cofactor biosynthesis; NAD(+) biosynthesis; iminoaspartate from L-aspartate (dehydrogenase route): step 1/1.</text>
</comment>
<evidence type="ECO:0000256" key="1">
    <source>
        <dbReference type="ARBA" id="ARBA00008331"/>
    </source>
</evidence>
<dbReference type="AlphaFoldDB" id="A0A0D0MSD5"/>
<name>A0A0D0MSD5_VARPD</name>
<dbReference type="InterPro" id="IPR036291">
    <property type="entry name" value="NAD(P)-bd_dom_sf"/>
</dbReference>
<dbReference type="UniPathway" id="UPA00253">
    <property type="reaction ID" value="UER00456"/>
</dbReference>
<dbReference type="RefSeq" id="WP_042577841.1">
    <property type="nucleotide sequence ID" value="NZ_JXQQ01000010.1"/>
</dbReference>
<keyword evidence="4 6" id="KW-0560">Oxidoreductase</keyword>
<dbReference type="PANTHER" id="PTHR31873:SF6">
    <property type="entry name" value="ASPARTATE DEHYDROGENASE DOMAIN-CONTAINING PROTEIN"/>
    <property type="match status" value="1"/>
</dbReference>
<dbReference type="InterPro" id="IPR020626">
    <property type="entry name" value="Asp_DH_prok"/>
</dbReference>
<accession>A0A0D0MSD5</accession>
<reference evidence="9 10" key="1">
    <citation type="submission" date="2014-12" db="EMBL/GenBank/DDBJ databases">
        <title>16Stimator: statistical estimation of ribosomal gene copy numbers from draft genome assemblies.</title>
        <authorList>
            <person name="Perisin M.A."/>
            <person name="Vetter M."/>
            <person name="Gilbert J.A."/>
            <person name="Bergelson J."/>
        </authorList>
    </citation>
    <scope>NUCLEOTIDE SEQUENCE [LARGE SCALE GENOMIC DNA]</scope>
    <source>
        <strain evidence="9 10">MEDvA23</strain>
    </source>
</reference>
<dbReference type="Gene3D" id="3.30.360.10">
    <property type="entry name" value="Dihydrodipicolinate Reductase, domain 2"/>
    <property type="match status" value="1"/>
</dbReference>
<feature type="domain" description="Aspartate dehydrogenase" evidence="7">
    <location>
        <begin position="170"/>
        <end position="256"/>
    </location>
</feature>
<feature type="domain" description="Aspartate/homoserine dehydrogenase NAD-binding" evidence="8">
    <location>
        <begin position="15"/>
        <end position="123"/>
    </location>
</feature>
<feature type="binding site" evidence="6">
    <location>
        <position position="192"/>
    </location>
    <ligand>
        <name>NAD(+)</name>
        <dbReference type="ChEBI" id="CHEBI:57540"/>
    </ligand>
</feature>